<protein>
    <recommendedName>
        <fullName evidence="1">DUF5615 domain-containing protein</fullName>
    </recommendedName>
</protein>
<dbReference type="InterPro" id="IPR041049">
    <property type="entry name" value="DUF5615"/>
</dbReference>
<proteinExistence type="predicted"/>
<dbReference type="EMBL" id="AP014924">
    <property type="protein sequence ID" value="BAS27989.1"/>
    <property type="molecule type" value="Genomic_DNA"/>
</dbReference>
<evidence type="ECO:0000313" key="3">
    <source>
        <dbReference type="Proteomes" id="UP000065807"/>
    </source>
</evidence>
<keyword evidence="3" id="KW-1185">Reference proteome</keyword>
<dbReference type="OrthoDB" id="334367at2"/>
<dbReference type="Proteomes" id="UP000065807">
    <property type="component" value="Chromosome"/>
</dbReference>
<name>A0A0K2SMD0_LIMPI</name>
<gene>
    <name evidence="2" type="ORF">LIP_2148</name>
</gene>
<reference evidence="3" key="2">
    <citation type="journal article" date="2016" name="Int. J. Syst. Evol. Microbiol.">
        <title>Complete genome sequence and cell structure of Limnochorda pilosa, a Gram-negative spore-former within the phylum Firmicutes.</title>
        <authorList>
            <person name="Watanabe M."/>
            <person name="Kojima H."/>
            <person name="Fukui M."/>
        </authorList>
    </citation>
    <scope>NUCLEOTIDE SEQUENCE [LARGE SCALE GENOMIC DNA]</scope>
    <source>
        <strain evidence="3">HC45</strain>
    </source>
</reference>
<dbReference type="Pfam" id="PF18480">
    <property type="entry name" value="DUF5615"/>
    <property type="match status" value="1"/>
</dbReference>
<evidence type="ECO:0000313" key="2">
    <source>
        <dbReference type="EMBL" id="BAS27989.1"/>
    </source>
</evidence>
<dbReference type="RefSeq" id="WP_068137658.1">
    <property type="nucleotide sequence ID" value="NZ_AP014924.1"/>
</dbReference>
<sequence>MRIKIDENLPTDLARELAGLGHDVDTVRDEAASGKPDGEVWDVTRRGGRFFIAQDLDFFHEGGKHEGERGHVRKGFHTARALEKDALGQDRVLVHPKALFHLGVARVLLQEGGIAPLLSPG</sequence>
<accession>A0A0K2SMD0</accession>
<dbReference type="KEGG" id="lpil:LIP_2148"/>
<feature type="domain" description="DUF5615" evidence="1">
    <location>
        <begin position="1"/>
        <end position="60"/>
    </location>
</feature>
<organism evidence="2 3">
    <name type="scientific">Limnochorda pilosa</name>
    <dbReference type="NCBI Taxonomy" id="1555112"/>
    <lineage>
        <taxon>Bacteria</taxon>
        <taxon>Bacillati</taxon>
        <taxon>Bacillota</taxon>
        <taxon>Limnochordia</taxon>
        <taxon>Limnochordales</taxon>
        <taxon>Limnochordaceae</taxon>
        <taxon>Limnochorda</taxon>
    </lineage>
</organism>
<dbReference type="AlphaFoldDB" id="A0A0K2SMD0"/>
<evidence type="ECO:0000259" key="1">
    <source>
        <dbReference type="Pfam" id="PF18480"/>
    </source>
</evidence>
<reference evidence="3" key="1">
    <citation type="submission" date="2015-07" db="EMBL/GenBank/DDBJ databases">
        <title>Complete genome sequence and phylogenetic analysis of Limnochorda pilosa.</title>
        <authorList>
            <person name="Watanabe M."/>
            <person name="Kojima H."/>
            <person name="Fukui M."/>
        </authorList>
    </citation>
    <scope>NUCLEOTIDE SEQUENCE [LARGE SCALE GENOMIC DNA]</scope>
    <source>
        <strain evidence="3">HC45</strain>
    </source>
</reference>